<reference evidence="1" key="1">
    <citation type="journal article" date="2016" name="Genome Announc.">
        <title>Draft Genome Sequence of the Syntrophic Lactate-Degrading Bacterium Tepidanaerobacter syntrophicus JLT.</title>
        <authorList>
            <person name="Matsuura N."/>
            <person name="Ohashi A."/>
            <person name="Tourlousse D.M."/>
            <person name="Sekiguchi Y."/>
        </authorList>
    </citation>
    <scope>NUCLEOTIDE SEQUENCE [LARGE SCALE GENOMIC DNA]</scope>
    <source>
        <strain evidence="1">JL</strain>
    </source>
</reference>
<dbReference type="EMBL" id="DF977002">
    <property type="protein sequence ID" value="GAQ25595.1"/>
    <property type="molecule type" value="Genomic_DNA"/>
</dbReference>
<dbReference type="STRING" id="224999.GCA_001485475_01625"/>
<gene>
    <name evidence="1" type="ORF">TSYNT_8124</name>
</gene>
<dbReference type="OrthoDB" id="1121298at2"/>
<name>A0A0U9HHM1_9FIRM</name>
<sequence>MSCYHLMAVLINHRVENAVQVQQALTKHGCIIKVRLGLHETDNVCADDGLVLLQLGGSEEERKALENELNAIPGVKAKSLEICSD</sequence>
<protein>
    <recommendedName>
        <fullName evidence="3">Iron-only hydrogenase system regulator</fullName>
    </recommendedName>
</protein>
<evidence type="ECO:0008006" key="3">
    <source>
        <dbReference type="Google" id="ProtNLM"/>
    </source>
</evidence>
<keyword evidence="2" id="KW-1185">Reference proteome</keyword>
<accession>A0A0U9HHM1</accession>
<evidence type="ECO:0000313" key="2">
    <source>
        <dbReference type="Proteomes" id="UP000062160"/>
    </source>
</evidence>
<organism evidence="1">
    <name type="scientific">Tepidanaerobacter syntrophicus</name>
    <dbReference type="NCBI Taxonomy" id="224999"/>
    <lineage>
        <taxon>Bacteria</taxon>
        <taxon>Bacillati</taxon>
        <taxon>Bacillota</taxon>
        <taxon>Clostridia</taxon>
        <taxon>Thermosediminibacterales</taxon>
        <taxon>Tepidanaerobacteraceae</taxon>
        <taxon>Tepidanaerobacter</taxon>
    </lineage>
</organism>
<evidence type="ECO:0000313" key="1">
    <source>
        <dbReference type="EMBL" id="GAQ25595.1"/>
    </source>
</evidence>
<dbReference type="AlphaFoldDB" id="A0A0U9HHM1"/>
<dbReference type="Gene3D" id="3.30.70.1150">
    <property type="entry name" value="ACT-like. Chain A, domain 2"/>
    <property type="match status" value="1"/>
</dbReference>
<dbReference type="SUPFAM" id="SSF55021">
    <property type="entry name" value="ACT-like"/>
    <property type="match status" value="1"/>
</dbReference>
<dbReference type="Proteomes" id="UP000062160">
    <property type="component" value="Unassembled WGS sequence"/>
</dbReference>
<proteinExistence type="predicted"/>
<dbReference type="RefSeq" id="WP_059033005.1">
    <property type="nucleotide sequence ID" value="NZ_BSDN01000010.1"/>
</dbReference>
<dbReference type="InterPro" id="IPR045865">
    <property type="entry name" value="ACT-like_dom_sf"/>
</dbReference>
<dbReference type="InterPro" id="IPR027271">
    <property type="entry name" value="Acetolactate_synth/TF_NikR_C"/>
</dbReference>